<dbReference type="Gene3D" id="1.25.40.10">
    <property type="entry name" value="Tetratricopeptide repeat domain"/>
    <property type="match status" value="1"/>
</dbReference>
<feature type="region of interest" description="Disordered" evidence="1">
    <location>
        <begin position="1"/>
        <end position="21"/>
    </location>
</feature>
<feature type="region of interest" description="Disordered" evidence="1">
    <location>
        <begin position="315"/>
        <end position="339"/>
    </location>
</feature>
<dbReference type="AlphaFoldDB" id="C5CV39"/>
<dbReference type="HOGENOM" id="CLU_040023_0_0_4"/>
<dbReference type="STRING" id="543728.Vapar_3861"/>
<evidence type="ECO:0000313" key="3">
    <source>
        <dbReference type="EMBL" id="ACS20475.1"/>
    </source>
</evidence>
<dbReference type="Pfam" id="PF08238">
    <property type="entry name" value="Sel1"/>
    <property type="match status" value="3"/>
</dbReference>
<evidence type="ECO:0000256" key="1">
    <source>
        <dbReference type="SAM" id="MobiDB-lite"/>
    </source>
</evidence>
<feature type="domain" description="DUF6396" evidence="2">
    <location>
        <begin position="253"/>
        <end position="302"/>
    </location>
</feature>
<gene>
    <name evidence="3" type="ordered locus">Vapar_3861</name>
</gene>
<dbReference type="EMBL" id="CP001635">
    <property type="protein sequence ID" value="ACS20475.1"/>
    <property type="molecule type" value="Genomic_DNA"/>
</dbReference>
<dbReference type="InterPro" id="IPR006597">
    <property type="entry name" value="Sel1-like"/>
</dbReference>
<sequence length="451" mass="49542">MQDDSKAQPPQPFMSDSKLPRFTRLDKFDPHRKDFACKHEADANPPITAEAEGLFQQALALVSYEMWSENRNYAKAAQLYEQAMKLGHWKAQFNLAGLYLQGLGIEQNPEKAIELTEDLMRKGVPAAWDNMGTMYMGGIGSLKQDATVAYAFWQKAADMGSMASQAYIGAKLKATHDEPPSFWGNRAIGLQMLECAFAQGSASGAFELAITLVGKNPELQEDNGRALKIFHEGVKLGSQKSAGYLFASFDDGASPVTTGPDKARARRYKILADALYLNPDLRFPNLDKVLPLPPAQLPQWDMGAPRTLIDAAKAVVPPASSPPQAPAPTSQRTSRLESTERGMLVTHTRVAQGIAREADLPTPLVRCSGAGRCLVTGIWQARVPDDHALAASFNQWHRQSYVMEGQPFPDPREQHLDIDPAQIIWTWWNQANHLGFARIPQVSVGNPPVAG</sequence>
<proteinExistence type="predicted"/>
<dbReference type="KEGG" id="vap:Vapar_3861"/>
<name>C5CV39_VARPS</name>
<dbReference type="Pfam" id="PF19933">
    <property type="entry name" value="DUF6396"/>
    <property type="match status" value="1"/>
</dbReference>
<dbReference type="InterPro" id="IPR011990">
    <property type="entry name" value="TPR-like_helical_dom_sf"/>
</dbReference>
<organism evidence="3">
    <name type="scientific">Variovorax paradoxus (strain S110)</name>
    <dbReference type="NCBI Taxonomy" id="543728"/>
    <lineage>
        <taxon>Bacteria</taxon>
        <taxon>Pseudomonadati</taxon>
        <taxon>Pseudomonadota</taxon>
        <taxon>Betaproteobacteria</taxon>
        <taxon>Burkholderiales</taxon>
        <taxon>Comamonadaceae</taxon>
        <taxon>Variovorax</taxon>
    </lineage>
</organism>
<dbReference type="PANTHER" id="PTHR45011">
    <property type="entry name" value="DAP3-BINDING CELL DEATH ENHANCER 1"/>
    <property type="match status" value="1"/>
</dbReference>
<evidence type="ECO:0000259" key="2">
    <source>
        <dbReference type="Pfam" id="PF19933"/>
    </source>
</evidence>
<dbReference type="InterPro" id="IPR052748">
    <property type="entry name" value="ISR_Activator"/>
</dbReference>
<dbReference type="SMART" id="SM00671">
    <property type="entry name" value="SEL1"/>
    <property type="match status" value="3"/>
</dbReference>
<dbReference type="InterPro" id="IPR045653">
    <property type="entry name" value="DUF6396"/>
</dbReference>
<reference evidence="3" key="1">
    <citation type="submission" date="2009-06" db="EMBL/GenBank/DDBJ databases">
        <title>Complete sequence of chromosome 1 of Variovorax paradoxus S110.</title>
        <authorList>
            <consortium name="US DOE Joint Genome Institute"/>
            <person name="Lucas S."/>
            <person name="Copeland A."/>
            <person name="Lapidus A."/>
            <person name="Glavina del Rio T."/>
            <person name="Tice H."/>
            <person name="Bruce D."/>
            <person name="Goodwin L."/>
            <person name="Pitluck S."/>
            <person name="Chertkov O."/>
            <person name="Brettin T."/>
            <person name="Detter J.C."/>
            <person name="Han C."/>
            <person name="Larimer F."/>
            <person name="Land M."/>
            <person name="Hauser L."/>
            <person name="Kyrpides N."/>
            <person name="Ovchinnikova G."/>
            <person name="Orwin P."/>
            <person name="Leadbetter J.R."/>
            <person name="Spain J.C."/>
            <person name="Han J.I."/>
        </authorList>
    </citation>
    <scope>NUCLEOTIDE SEQUENCE</scope>
    <source>
        <strain evidence="3">S110</strain>
    </source>
</reference>
<dbReference type="SUPFAM" id="SSF81901">
    <property type="entry name" value="HCP-like"/>
    <property type="match status" value="1"/>
</dbReference>
<protein>
    <submittedName>
        <fullName evidence="3">Sel1 domain protein repeat-containing protein</fullName>
    </submittedName>
</protein>
<dbReference type="PANTHER" id="PTHR45011:SF1">
    <property type="entry name" value="DAP3-BINDING CELL DEATH ENHANCER 1"/>
    <property type="match status" value="1"/>
</dbReference>
<accession>C5CV39</accession>
<dbReference type="eggNOG" id="COG0790">
    <property type="taxonomic scope" value="Bacteria"/>
</dbReference>